<keyword evidence="3" id="KW-1185">Reference proteome</keyword>
<dbReference type="AlphaFoldDB" id="A0A317PYA4"/>
<reference evidence="2 3" key="1">
    <citation type="submission" date="2018-05" db="EMBL/GenBank/DDBJ databases">
        <title>Genomic Encyclopedia of Type Strains, Phase IV (KMG-IV): sequencing the most valuable type-strain genomes for metagenomic binning, comparative biology and taxonomic classification.</title>
        <authorList>
            <person name="Goeker M."/>
        </authorList>
    </citation>
    <scope>NUCLEOTIDE SEQUENCE [LARGE SCALE GENOMIC DNA]</scope>
    <source>
        <strain evidence="2 3">DSM 19579</strain>
    </source>
</reference>
<feature type="compositionally biased region" description="Basic and acidic residues" evidence="1">
    <location>
        <begin position="12"/>
        <end position="23"/>
    </location>
</feature>
<proteinExistence type="predicted"/>
<evidence type="ECO:0000313" key="3">
    <source>
        <dbReference type="Proteomes" id="UP000246744"/>
    </source>
</evidence>
<feature type="region of interest" description="Disordered" evidence="1">
    <location>
        <begin position="1"/>
        <end position="23"/>
    </location>
</feature>
<dbReference type="RefSeq" id="WP_245930068.1">
    <property type="nucleotide sequence ID" value="NZ_QGTS01000007.1"/>
</dbReference>
<name>A0A317PYA4_9ENTR</name>
<gene>
    <name evidence="2" type="ORF">DES37_107188</name>
</gene>
<dbReference type="PANTHER" id="PTHR34071:SF2">
    <property type="entry name" value="FLAVIN-NUCLEOTIDE-BINDING PROTEIN"/>
    <property type="match status" value="1"/>
</dbReference>
<dbReference type="Proteomes" id="UP000246744">
    <property type="component" value="Unassembled WGS sequence"/>
</dbReference>
<protein>
    <recommendedName>
        <fullName evidence="4">Nitroimidazol reductase NimA-like FMN-containing flavoprotein (Pyridoxamine 5'-phosphate oxidase superfamily)</fullName>
    </recommendedName>
</protein>
<comment type="caution">
    <text evidence="2">The sequence shown here is derived from an EMBL/GenBank/DDBJ whole genome shotgun (WGS) entry which is preliminary data.</text>
</comment>
<dbReference type="InterPro" id="IPR024747">
    <property type="entry name" value="Pyridox_Oxase-rel"/>
</dbReference>
<evidence type="ECO:0000256" key="1">
    <source>
        <dbReference type="SAM" id="MobiDB-lite"/>
    </source>
</evidence>
<dbReference type="Gene3D" id="2.30.110.10">
    <property type="entry name" value="Electron Transport, Fmn-binding Protein, Chain A"/>
    <property type="match status" value="1"/>
</dbReference>
<accession>A0A317PYA4</accession>
<dbReference type="EMBL" id="QGTS01000007">
    <property type="protein sequence ID" value="PWW08144.1"/>
    <property type="molecule type" value="Genomic_DNA"/>
</dbReference>
<dbReference type="InterPro" id="IPR012349">
    <property type="entry name" value="Split_barrel_FMN-bd"/>
</dbReference>
<dbReference type="SUPFAM" id="SSF50475">
    <property type="entry name" value="FMN-binding split barrel"/>
    <property type="match status" value="1"/>
</dbReference>
<organism evidence="2 3">
    <name type="scientific">Mangrovibacter plantisponsor</name>
    <dbReference type="NCBI Taxonomy" id="451513"/>
    <lineage>
        <taxon>Bacteria</taxon>
        <taxon>Pseudomonadati</taxon>
        <taxon>Pseudomonadota</taxon>
        <taxon>Gammaproteobacteria</taxon>
        <taxon>Enterobacterales</taxon>
        <taxon>Enterobacteriaceae</taxon>
        <taxon>Mangrovibacter</taxon>
    </lineage>
</organism>
<evidence type="ECO:0008006" key="4">
    <source>
        <dbReference type="Google" id="ProtNLM"/>
    </source>
</evidence>
<dbReference type="Pfam" id="PF12900">
    <property type="entry name" value="Pyridox_ox_2"/>
    <property type="match status" value="1"/>
</dbReference>
<evidence type="ECO:0000313" key="2">
    <source>
        <dbReference type="EMBL" id="PWW08144.1"/>
    </source>
</evidence>
<sequence>MNSVANPMAGHPHGEMRRDEREITDPQQIDALLRGGRVMYIALSQQNVPFMVPVFYVWNGTALYFHSARSGTKIRILKENSAVCFAVSQYEGVIEDDIACDFEARHRTVIGLGNACFVDDDAEKLTMLHQLMGRFTDKKFTFPEANLKATQVIRIDITSMKGKQHGF</sequence>
<dbReference type="PANTHER" id="PTHR34071">
    <property type="entry name" value="5-NITROIMIDAZOLE ANTIBIOTICS RESISTANCE PROTEIN, NIMA-FAMILY-RELATED PROTEIN-RELATED"/>
    <property type="match status" value="1"/>
</dbReference>